<dbReference type="OrthoDB" id="9778777at2"/>
<name>B8HQK5_CYAP4</name>
<dbReference type="EMBL" id="CP001344">
    <property type="protein sequence ID" value="ACL43995.1"/>
    <property type="molecule type" value="Genomic_DNA"/>
</dbReference>
<dbReference type="STRING" id="395961.Cyan7425_1625"/>
<accession>B8HQK5</accession>
<dbReference type="AlphaFoldDB" id="B8HQK5"/>
<feature type="domain" description="Oxidoreductase molybdopterin-binding" evidence="2">
    <location>
        <begin position="99"/>
        <end position="238"/>
    </location>
</feature>
<dbReference type="InterPro" id="IPR036374">
    <property type="entry name" value="OxRdtase_Mopterin-bd_sf"/>
</dbReference>
<dbReference type="PANTHER" id="PTHR43032">
    <property type="entry name" value="PROTEIN-METHIONINE-SULFOXIDE REDUCTASE"/>
    <property type="match status" value="1"/>
</dbReference>
<evidence type="ECO:0000313" key="3">
    <source>
        <dbReference type="EMBL" id="ACL43995.1"/>
    </source>
</evidence>
<dbReference type="KEGG" id="cyn:Cyan7425_1625"/>
<dbReference type="Pfam" id="PF00174">
    <property type="entry name" value="Oxidored_molyb"/>
    <property type="match status" value="1"/>
</dbReference>
<organism evidence="3">
    <name type="scientific">Cyanothece sp. (strain PCC 7425 / ATCC 29141)</name>
    <dbReference type="NCBI Taxonomy" id="395961"/>
    <lineage>
        <taxon>Bacteria</taxon>
        <taxon>Bacillati</taxon>
        <taxon>Cyanobacteriota</taxon>
        <taxon>Cyanophyceae</taxon>
        <taxon>Gomontiellales</taxon>
        <taxon>Cyanothecaceae</taxon>
        <taxon>Cyanothece</taxon>
    </lineage>
</organism>
<feature type="compositionally biased region" description="Pro residues" evidence="1">
    <location>
        <begin position="1"/>
        <end position="11"/>
    </location>
</feature>
<sequence length="256" mass="27933">MPDSPSPPPSEAPTDQPQATSLSRRRLIQLAQFGGLGALFYGCVPGGLEASLNQVWEPVNQKVEELIFNPQKLATEFPPEAIEPAALLVNDTQTNAGLPTPLIDPSTYHLEVGGEVAQPQSFTLADLQTMASRTMTIRHVCVEGWAAIVQWTGIPLQAIAALVQPQPSVRYVYFFSADGYYESWDLPSALHPQTLLVYGMNGGPLPRAHGAPIRLAAPIKLGYKQSKWVTAIAFTSQLAAKRGYWEDQGYEWYAGL</sequence>
<dbReference type="Gene3D" id="3.90.420.10">
    <property type="entry name" value="Oxidoreductase, molybdopterin-binding domain"/>
    <property type="match status" value="1"/>
</dbReference>
<protein>
    <submittedName>
        <fullName evidence="3">Oxidoreductase molybdopterin binding</fullName>
    </submittedName>
</protein>
<dbReference type="eggNOG" id="COG2041">
    <property type="taxonomic scope" value="Bacteria"/>
</dbReference>
<proteinExistence type="predicted"/>
<reference evidence="3" key="1">
    <citation type="submission" date="2009-01" db="EMBL/GenBank/DDBJ databases">
        <title>Complete sequence of chromosome Cyanothece sp. PCC 7425.</title>
        <authorList>
            <consortium name="US DOE Joint Genome Institute"/>
            <person name="Lucas S."/>
            <person name="Copeland A."/>
            <person name="Lapidus A."/>
            <person name="Glavina del Rio T."/>
            <person name="Dalin E."/>
            <person name="Tice H."/>
            <person name="Bruce D."/>
            <person name="Goodwin L."/>
            <person name="Pitluck S."/>
            <person name="Sims D."/>
            <person name="Meineke L."/>
            <person name="Brettin T."/>
            <person name="Detter J.C."/>
            <person name="Han C."/>
            <person name="Larimer F."/>
            <person name="Land M."/>
            <person name="Hauser L."/>
            <person name="Kyrpides N."/>
            <person name="Ovchinnikova G."/>
            <person name="Liberton M."/>
            <person name="Stoeckel J."/>
            <person name="Banerjee A."/>
            <person name="Singh A."/>
            <person name="Page L."/>
            <person name="Sato H."/>
            <person name="Zhao L."/>
            <person name="Sherman L."/>
            <person name="Pakrasi H."/>
            <person name="Richardson P."/>
        </authorList>
    </citation>
    <scope>NUCLEOTIDE SEQUENCE</scope>
    <source>
        <strain evidence="3">PCC 7425</strain>
    </source>
</reference>
<dbReference type="InterPro" id="IPR006311">
    <property type="entry name" value="TAT_signal"/>
</dbReference>
<dbReference type="PANTHER" id="PTHR43032:SF2">
    <property type="entry name" value="BLL0505 PROTEIN"/>
    <property type="match status" value="1"/>
</dbReference>
<feature type="region of interest" description="Disordered" evidence="1">
    <location>
        <begin position="1"/>
        <end position="21"/>
    </location>
</feature>
<evidence type="ECO:0000259" key="2">
    <source>
        <dbReference type="Pfam" id="PF00174"/>
    </source>
</evidence>
<dbReference type="SUPFAM" id="SSF56524">
    <property type="entry name" value="Oxidoreductase molybdopterin-binding domain"/>
    <property type="match status" value="1"/>
</dbReference>
<dbReference type="HOGENOM" id="CLU_045520_2_0_3"/>
<evidence type="ECO:0000256" key="1">
    <source>
        <dbReference type="SAM" id="MobiDB-lite"/>
    </source>
</evidence>
<dbReference type="InterPro" id="IPR000572">
    <property type="entry name" value="OxRdtase_Mopterin-bd_dom"/>
</dbReference>
<gene>
    <name evidence="3" type="ordered locus">Cyan7425_1625</name>
</gene>
<dbReference type="PROSITE" id="PS51318">
    <property type="entry name" value="TAT"/>
    <property type="match status" value="1"/>
</dbReference>